<dbReference type="EMBL" id="JAMKOV010000001">
    <property type="protein sequence ID" value="KAI8044812.1"/>
    <property type="molecule type" value="Genomic_DNA"/>
</dbReference>
<dbReference type="Proteomes" id="UP001059596">
    <property type="component" value="Chromosome 3R"/>
</dbReference>
<sequence length="140" mass="15183">MFTTLNTPELAASAERDFERAESESAREWSLSGAALSLSHVACGSQTQVFGESGFWPHPFFHSLACRLHYKSAKKRSDGSGRRRCYRTRTPNPIDSDAGGGSVRGGGIAPSYIIFIFISCMPSVALHCSDDIVVVAALQR</sequence>
<evidence type="ECO:0000313" key="2">
    <source>
        <dbReference type="EMBL" id="KAI8044812.1"/>
    </source>
</evidence>
<keyword evidence="3" id="KW-1185">Reference proteome</keyword>
<accession>A0A9Q0BU96</accession>
<name>A0A9Q0BU96_9MUSC</name>
<evidence type="ECO:0000256" key="1">
    <source>
        <dbReference type="SAM" id="MobiDB-lite"/>
    </source>
</evidence>
<comment type="caution">
    <text evidence="2">The sequence shown here is derived from an EMBL/GenBank/DDBJ whole genome shotgun (WGS) entry which is preliminary data.</text>
</comment>
<dbReference type="AlphaFoldDB" id="A0A9Q0BU96"/>
<feature type="region of interest" description="Disordered" evidence="1">
    <location>
        <begin position="76"/>
        <end position="101"/>
    </location>
</feature>
<proteinExistence type="predicted"/>
<protein>
    <submittedName>
        <fullName evidence="2">Uncharacterized protein</fullName>
    </submittedName>
</protein>
<evidence type="ECO:0000313" key="3">
    <source>
        <dbReference type="Proteomes" id="UP001059596"/>
    </source>
</evidence>
<organism evidence="2 3">
    <name type="scientific">Drosophila gunungcola</name>
    <name type="common">fruit fly</name>
    <dbReference type="NCBI Taxonomy" id="103775"/>
    <lineage>
        <taxon>Eukaryota</taxon>
        <taxon>Metazoa</taxon>
        <taxon>Ecdysozoa</taxon>
        <taxon>Arthropoda</taxon>
        <taxon>Hexapoda</taxon>
        <taxon>Insecta</taxon>
        <taxon>Pterygota</taxon>
        <taxon>Neoptera</taxon>
        <taxon>Endopterygota</taxon>
        <taxon>Diptera</taxon>
        <taxon>Brachycera</taxon>
        <taxon>Muscomorpha</taxon>
        <taxon>Ephydroidea</taxon>
        <taxon>Drosophilidae</taxon>
        <taxon>Drosophila</taxon>
        <taxon>Sophophora</taxon>
    </lineage>
</organism>
<reference evidence="2" key="1">
    <citation type="journal article" date="2023" name="Genome Biol. Evol.">
        <title>Long-read-based Genome Assembly of Drosophila gunungcola Reveals Fewer Chemosensory Genes in Flower-breeding Species.</title>
        <authorList>
            <person name="Negi A."/>
            <person name="Liao B.Y."/>
            <person name="Yeh S.D."/>
        </authorList>
    </citation>
    <scope>NUCLEOTIDE SEQUENCE</scope>
    <source>
        <strain evidence="2">Sukarami</strain>
    </source>
</reference>
<gene>
    <name evidence="2" type="ORF">M5D96_000984</name>
</gene>